<evidence type="ECO:0000313" key="1">
    <source>
        <dbReference type="EMBL" id="POO04008.1"/>
    </source>
</evidence>
<keyword evidence="2" id="KW-1185">Reference proteome</keyword>
<evidence type="ECO:0000313" key="2">
    <source>
        <dbReference type="Proteomes" id="UP000237000"/>
    </source>
</evidence>
<gene>
    <name evidence="1" type="ORF">TorRG33x02_003120</name>
</gene>
<organism evidence="1 2">
    <name type="scientific">Trema orientale</name>
    <name type="common">Charcoal tree</name>
    <name type="synonym">Celtis orientalis</name>
    <dbReference type="NCBI Taxonomy" id="63057"/>
    <lineage>
        <taxon>Eukaryota</taxon>
        <taxon>Viridiplantae</taxon>
        <taxon>Streptophyta</taxon>
        <taxon>Embryophyta</taxon>
        <taxon>Tracheophyta</taxon>
        <taxon>Spermatophyta</taxon>
        <taxon>Magnoliopsida</taxon>
        <taxon>eudicotyledons</taxon>
        <taxon>Gunneridae</taxon>
        <taxon>Pentapetalae</taxon>
        <taxon>rosids</taxon>
        <taxon>fabids</taxon>
        <taxon>Rosales</taxon>
        <taxon>Cannabaceae</taxon>
        <taxon>Trema</taxon>
    </lineage>
</organism>
<dbReference type="InParanoid" id="A0A2P5G1S1"/>
<sequence length="155" mass="16990">MTILETLQATSNSLSDIDDPWDFRNLKTCSIDNFFAPSTTSELAPSTTSELTLLMTSKLTPSMISKFAPSMISLLCLFEFVSMSAKTPKLAVISTEFPWRSLKEAMSWLKTLPDQTFLTSELAPSTISKLASSMTFELNLSTTSELAHSATSELA</sequence>
<dbReference type="Proteomes" id="UP000237000">
    <property type="component" value="Unassembled WGS sequence"/>
</dbReference>
<dbReference type="EMBL" id="JXTC01000001">
    <property type="protein sequence ID" value="POO04008.1"/>
    <property type="molecule type" value="Genomic_DNA"/>
</dbReference>
<reference evidence="2" key="1">
    <citation type="submission" date="2016-06" db="EMBL/GenBank/DDBJ databases">
        <title>Parallel loss of symbiosis genes in relatives of nitrogen-fixing non-legume Parasponia.</title>
        <authorList>
            <person name="Van Velzen R."/>
            <person name="Holmer R."/>
            <person name="Bu F."/>
            <person name="Rutten L."/>
            <person name="Van Zeijl A."/>
            <person name="Liu W."/>
            <person name="Santuari L."/>
            <person name="Cao Q."/>
            <person name="Sharma T."/>
            <person name="Shen D."/>
            <person name="Roswanjaya Y."/>
            <person name="Wardhani T."/>
            <person name="Kalhor M.S."/>
            <person name="Jansen J."/>
            <person name="Van den Hoogen J."/>
            <person name="Gungor B."/>
            <person name="Hartog M."/>
            <person name="Hontelez J."/>
            <person name="Verver J."/>
            <person name="Yang W.-C."/>
            <person name="Schijlen E."/>
            <person name="Repin R."/>
            <person name="Schilthuizen M."/>
            <person name="Schranz E."/>
            <person name="Heidstra R."/>
            <person name="Miyata K."/>
            <person name="Fedorova E."/>
            <person name="Kohlen W."/>
            <person name="Bisseling T."/>
            <person name="Smit S."/>
            <person name="Geurts R."/>
        </authorList>
    </citation>
    <scope>NUCLEOTIDE SEQUENCE [LARGE SCALE GENOMIC DNA]</scope>
    <source>
        <strain evidence="2">cv. RG33-2</strain>
    </source>
</reference>
<proteinExistence type="predicted"/>
<accession>A0A2P5G1S1</accession>
<name>A0A2P5G1S1_TREOI</name>
<comment type="caution">
    <text evidence="1">The sequence shown here is derived from an EMBL/GenBank/DDBJ whole genome shotgun (WGS) entry which is preliminary data.</text>
</comment>
<protein>
    <submittedName>
        <fullName evidence="1">Uncharacterized protein</fullName>
    </submittedName>
</protein>
<dbReference type="AlphaFoldDB" id="A0A2P5G1S1"/>